<gene>
    <name evidence="1" type="ORF">BF_0344</name>
</gene>
<name>A0A1S6UBR7_9CAUD</name>
<reference evidence="1" key="1">
    <citation type="submission" date="2017-02" db="EMBL/GenBank/DDBJ databases">
        <title>Genome sequence of Serratia marcescens phage BF.</title>
        <authorList>
            <person name="Casey E."/>
            <person name="Fitzgerald B."/>
            <person name="Mahony J."/>
            <person name="Lugli G."/>
            <person name="Ventura M."/>
            <person name="van Sinderen D."/>
        </authorList>
    </citation>
    <scope>NUCLEOTIDE SEQUENCE [LARGE SCALE GENOMIC DNA]</scope>
</reference>
<protein>
    <submittedName>
        <fullName evidence="1">Uncharacterized protein</fullName>
    </submittedName>
</protein>
<dbReference type="Proteomes" id="UP000221837">
    <property type="component" value="Genome"/>
</dbReference>
<proteinExistence type="predicted"/>
<keyword evidence="2" id="KW-1185">Reference proteome</keyword>
<accession>A0A1S6UBR7</accession>
<sequence>MIHEMKCNKDLPYNDIIKIITNVLESMTDIDFSIFDHMTDSEDYVEVNVGMKASKDKDNIIFYGKMGEDFFIRICFRDSKLHFVKVIHTKSSHLILQFYVGEKKYLINEMWFDRMEFESKAFQMDTTNELPFSLLDINEIFKIMGVAYVHDNSDSGTD</sequence>
<evidence type="ECO:0000313" key="2">
    <source>
        <dbReference type="Proteomes" id="UP000221837"/>
    </source>
</evidence>
<organism evidence="1 2">
    <name type="scientific">Serratia phage BF</name>
    <dbReference type="NCBI Taxonomy" id="1962671"/>
    <lineage>
        <taxon>Viruses</taxon>
        <taxon>Duplodnaviria</taxon>
        <taxon>Heunggongvirae</taxon>
        <taxon>Uroviricota</taxon>
        <taxon>Caudoviricetes</taxon>
        <taxon>Eneladusvirus</taxon>
        <taxon>Eneladusvirus BF</taxon>
    </lineage>
</organism>
<evidence type="ECO:0000313" key="1">
    <source>
        <dbReference type="EMBL" id="AQW88869.1"/>
    </source>
</evidence>
<dbReference type="EMBL" id="KY630187">
    <property type="protein sequence ID" value="AQW88869.1"/>
    <property type="molecule type" value="Genomic_DNA"/>
</dbReference>
<dbReference type="OrthoDB" id="33056at10239"/>